<dbReference type="OrthoDB" id="5175656at2759"/>
<feature type="region of interest" description="Disordered" evidence="3">
    <location>
        <begin position="1014"/>
        <end position="1095"/>
    </location>
</feature>
<keyword evidence="2" id="KW-0175">Coiled coil</keyword>
<dbReference type="Proteomes" id="UP001055712">
    <property type="component" value="Unassembled WGS sequence"/>
</dbReference>
<name>A0A9D4YWM3_CHLVU</name>
<gene>
    <name evidence="5" type="ORF">D9Q98_004839</name>
</gene>
<dbReference type="PANTHER" id="PTHR12994:SF17">
    <property type="entry name" value="LD30995P"/>
    <property type="match status" value="1"/>
</dbReference>
<evidence type="ECO:0000259" key="4">
    <source>
        <dbReference type="Pfam" id="PF03859"/>
    </source>
</evidence>
<feature type="region of interest" description="Disordered" evidence="3">
    <location>
        <begin position="1"/>
        <end position="51"/>
    </location>
</feature>
<organism evidence="5 6">
    <name type="scientific">Chlorella vulgaris</name>
    <name type="common">Green alga</name>
    <dbReference type="NCBI Taxonomy" id="3077"/>
    <lineage>
        <taxon>Eukaryota</taxon>
        <taxon>Viridiplantae</taxon>
        <taxon>Chlorophyta</taxon>
        <taxon>core chlorophytes</taxon>
        <taxon>Trebouxiophyceae</taxon>
        <taxon>Chlorellales</taxon>
        <taxon>Chlorellaceae</taxon>
        <taxon>Chlorella clade</taxon>
        <taxon>Chlorella</taxon>
    </lineage>
</organism>
<feature type="region of interest" description="Disordered" evidence="3">
    <location>
        <begin position="381"/>
        <end position="443"/>
    </location>
</feature>
<protein>
    <recommendedName>
        <fullName evidence="4">CG-1 domain-containing protein</fullName>
    </recommendedName>
</protein>
<keyword evidence="6" id="KW-1185">Reference proteome</keyword>
<feature type="compositionally biased region" description="Low complexity" evidence="3">
    <location>
        <begin position="434"/>
        <end position="443"/>
    </location>
</feature>
<evidence type="ECO:0000313" key="6">
    <source>
        <dbReference type="Proteomes" id="UP001055712"/>
    </source>
</evidence>
<feature type="compositionally biased region" description="Low complexity" evidence="3">
    <location>
        <begin position="1060"/>
        <end position="1073"/>
    </location>
</feature>
<feature type="compositionally biased region" description="Basic and acidic residues" evidence="3">
    <location>
        <begin position="592"/>
        <end position="601"/>
    </location>
</feature>
<reference evidence="5" key="2">
    <citation type="submission" date="2020-11" db="EMBL/GenBank/DDBJ databases">
        <authorList>
            <person name="Cecchin M."/>
            <person name="Marcolungo L."/>
            <person name="Rossato M."/>
            <person name="Girolomoni L."/>
            <person name="Cosentino E."/>
            <person name="Cuine S."/>
            <person name="Li-Beisson Y."/>
            <person name="Delledonne M."/>
            <person name="Ballottari M."/>
        </authorList>
    </citation>
    <scope>NUCLEOTIDE SEQUENCE</scope>
    <source>
        <strain evidence="5">211/11P</strain>
        <tissue evidence="5">Whole cell</tissue>
    </source>
</reference>
<dbReference type="InterPro" id="IPR005322">
    <property type="entry name" value="Peptidase_C69"/>
</dbReference>
<feature type="compositionally biased region" description="Polar residues" evidence="3">
    <location>
        <begin position="1036"/>
        <end position="1053"/>
    </location>
</feature>
<evidence type="ECO:0000256" key="2">
    <source>
        <dbReference type="SAM" id="Coils"/>
    </source>
</evidence>
<dbReference type="GO" id="GO:0070004">
    <property type="term" value="F:cysteine-type exopeptidase activity"/>
    <property type="evidence" value="ECO:0007669"/>
    <property type="project" value="InterPro"/>
</dbReference>
<dbReference type="Pfam" id="PF03577">
    <property type="entry name" value="Peptidase_C69"/>
    <property type="match status" value="1"/>
</dbReference>
<dbReference type="GO" id="GO:0003677">
    <property type="term" value="F:DNA binding"/>
    <property type="evidence" value="ECO:0007669"/>
    <property type="project" value="InterPro"/>
</dbReference>
<evidence type="ECO:0000256" key="3">
    <source>
        <dbReference type="SAM" id="MobiDB-lite"/>
    </source>
</evidence>
<proteinExistence type="inferred from homology"/>
<dbReference type="GO" id="GO:0006508">
    <property type="term" value="P:proteolysis"/>
    <property type="evidence" value="ECO:0007669"/>
    <property type="project" value="InterPro"/>
</dbReference>
<accession>A0A9D4YWM3</accession>
<dbReference type="Gene3D" id="3.60.60.10">
    <property type="entry name" value="Penicillin V Acylase, Chain A"/>
    <property type="match status" value="1"/>
</dbReference>
<feature type="region of interest" description="Disordered" evidence="3">
    <location>
        <begin position="112"/>
        <end position="138"/>
    </location>
</feature>
<dbReference type="Pfam" id="PF03859">
    <property type="entry name" value="CG-1"/>
    <property type="match status" value="1"/>
</dbReference>
<dbReference type="AlphaFoldDB" id="A0A9D4YWM3"/>
<dbReference type="EMBL" id="SIDB01000007">
    <property type="protein sequence ID" value="KAI3430243.1"/>
    <property type="molecule type" value="Genomic_DNA"/>
</dbReference>
<dbReference type="GO" id="GO:0016805">
    <property type="term" value="F:dipeptidase activity"/>
    <property type="evidence" value="ECO:0007669"/>
    <property type="project" value="InterPro"/>
</dbReference>
<evidence type="ECO:0000313" key="5">
    <source>
        <dbReference type="EMBL" id="KAI3430243.1"/>
    </source>
</evidence>
<sequence length="1152" mass="123532">MQPPCSHTHSEGPASTAGGPSNSLSQGHARVKEVPTPPPDPSSFVGKHWDQPRTLTPAAITKAAPPVTFTKTSLESTFGWQHGASKHLRPTVVFRYASSMDGKQHEEVAQLLAPSRDDHDAEQAKRDGRPRVKVDGYPLPTDTLRKLYQQLGVTEGSRLRFESQGWQGTRIVMNVSVLAPAGQAVAAAVVPAAAASAATCRQQHSADPEVVDMVDDNESQETAMDEPCPDLQQGPPPIAAGGNTPLQSLATVCTEAEATAAPLPANEDSSFELGRQIVSKSRTEWLASKEVQQVLTRYGALGIKITEQPVVAKPGDLFLCKAVPIVDIQDGHSWEKRRNSDLKVHRHPVARVVYNTSKDKRLLRRVYELLLKTEPRLQLLHYHSSDGDEGTLPTKPDPSRKRSPRGGAAHRQQAEEEAAPAAAAQRRQAEEEAAMVAAAEAAAQRRQTDEEAVMAATAEAAAQRRQAEEVAAMAAAAEAAAQRRQAEEEAAMAAAAEAAAQRRQADEEAVMAATAEAAAQRRQTEAEAVMAAAAEAASQRRQADEVAAMAATAKAAASHRHQAEQHYNGQPSAAPLDAGFDPQQAQQGQAEEQPHGQKRQQELPVQDAPGAKRQAVEPHAAGPDASEVVEVDDRSRKEVYKALVPVLLRAGISNSDRQRFLRRCIKDNTDDDDVAIHWTELSTCHKTGDTAAVREAVFNINTAPTRSRARMMRHITLISAHVAGERPPTSPPALPPQPCNRPPPRSCDTFVALPPATADGSVVFGKNSDRECKEVQEVVAIGGSQHPEGAQLRCTYITIPQAPATLAVVLSKPSWMWGAEMGANEAGVVCGNEAVWTVEDSEGPRALLGMDLVRLGLERGATAAQAVDVITELLERHGQGGPCEEAGTWTYHNSFLLADPSEAWVLETAGKCWAARRITQGVFNISNCLSIRTVFHRSSPGLQAYAQQKGLWDGQCEFDFAAAFSDGGAPPLGQLTAGREANGHRLLQAAAGKLDPSAIMAILRDSSSGICMRDGSFRSNGSQVSRLARSTGGGSDSSAGQQHQHWFTATPDPQRSVYKPFAFPPASSSSGGSLRQQQPECSPHTAASPAARNPPHPLWQAWQAMHEYFGTLLPPQASLQLRELEAQGLDPQADLTFAVAVQREMQLYGAAV</sequence>
<comment type="similarity">
    <text evidence="1">Belongs to the peptidase C69 family. Secernin subfamily.</text>
</comment>
<feature type="compositionally biased region" description="Basic and acidic residues" evidence="3">
    <location>
        <begin position="115"/>
        <end position="134"/>
    </location>
</feature>
<reference evidence="5" key="1">
    <citation type="journal article" date="2019" name="Plant J.">
        <title>Chlorella vulgaris genome assembly and annotation reveals the molecular basis for metabolic acclimation to high light conditions.</title>
        <authorList>
            <person name="Cecchin M."/>
            <person name="Marcolungo L."/>
            <person name="Rossato M."/>
            <person name="Girolomoni L."/>
            <person name="Cosentino E."/>
            <person name="Cuine S."/>
            <person name="Li-Beisson Y."/>
            <person name="Delledonne M."/>
            <person name="Ballottari M."/>
        </authorList>
    </citation>
    <scope>NUCLEOTIDE SEQUENCE</scope>
    <source>
        <strain evidence="5">211/11P</strain>
    </source>
</reference>
<comment type="caution">
    <text evidence="5">The sequence shown here is derived from an EMBL/GenBank/DDBJ whole genome shotgun (WGS) entry which is preliminary data.</text>
</comment>
<feature type="coiled-coil region" evidence="2">
    <location>
        <begin position="476"/>
        <end position="503"/>
    </location>
</feature>
<dbReference type="PANTHER" id="PTHR12994">
    <property type="entry name" value="SECERNIN"/>
    <property type="match status" value="1"/>
</dbReference>
<feature type="region of interest" description="Disordered" evidence="3">
    <location>
        <begin position="552"/>
        <end position="633"/>
    </location>
</feature>
<feature type="domain" description="CG-1" evidence="4">
    <location>
        <begin position="281"/>
        <end position="383"/>
    </location>
</feature>
<dbReference type="InterPro" id="IPR005559">
    <property type="entry name" value="CG-1_dom"/>
</dbReference>
<feature type="compositionally biased region" description="Low complexity" evidence="3">
    <location>
        <begin position="582"/>
        <end position="591"/>
    </location>
</feature>
<evidence type="ECO:0000256" key="1">
    <source>
        <dbReference type="ARBA" id="ARBA00005705"/>
    </source>
</evidence>